<gene>
    <name evidence="12" type="ORF">H4O21_01845</name>
</gene>
<dbReference type="Proteomes" id="UP000565262">
    <property type="component" value="Unassembled WGS sequence"/>
</dbReference>
<protein>
    <recommendedName>
        <fullName evidence="10">Peptidyl-prolyl cis-trans isomerase</fullName>
        <ecNumber evidence="10">5.2.1.8</ecNumber>
    </recommendedName>
</protein>
<dbReference type="RefSeq" id="WP_182807147.1">
    <property type="nucleotide sequence ID" value="NZ_JACJFM010000002.1"/>
</dbReference>
<evidence type="ECO:0000313" key="12">
    <source>
        <dbReference type="EMBL" id="MBB1485360.1"/>
    </source>
</evidence>
<comment type="similarity">
    <text evidence="3 10">Belongs to the FKBP-type PPIase family.</text>
</comment>
<comment type="catalytic activity">
    <reaction evidence="1 9 10">
        <text>[protein]-peptidylproline (omega=180) = [protein]-peptidylproline (omega=0)</text>
        <dbReference type="Rhea" id="RHEA:16237"/>
        <dbReference type="Rhea" id="RHEA-COMP:10747"/>
        <dbReference type="Rhea" id="RHEA-COMP:10748"/>
        <dbReference type="ChEBI" id="CHEBI:83833"/>
        <dbReference type="ChEBI" id="CHEBI:83834"/>
        <dbReference type="EC" id="5.2.1.8"/>
    </reaction>
</comment>
<name>A0A839IKX8_9GAMM</name>
<accession>A0A839IKX8</accession>
<evidence type="ECO:0000256" key="1">
    <source>
        <dbReference type="ARBA" id="ARBA00000971"/>
    </source>
</evidence>
<dbReference type="Gene3D" id="3.10.50.40">
    <property type="match status" value="1"/>
</dbReference>
<keyword evidence="13" id="KW-1185">Reference proteome</keyword>
<dbReference type="InterPro" id="IPR046357">
    <property type="entry name" value="PPIase_dom_sf"/>
</dbReference>
<evidence type="ECO:0000256" key="7">
    <source>
        <dbReference type="ARBA" id="ARBA00023235"/>
    </source>
</evidence>
<keyword evidence="6" id="KW-0143">Chaperone</keyword>
<organism evidence="12 13">
    <name type="scientific">Oceanospirillum sediminis</name>
    <dbReference type="NCBI Taxonomy" id="2760088"/>
    <lineage>
        <taxon>Bacteria</taxon>
        <taxon>Pseudomonadati</taxon>
        <taxon>Pseudomonadota</taxon>
        <taxon>Gammaproteobacteria</taxon>
        <taxon>Oceanospirillales</taxon>
        <taxon>Oceanospirillaceae</taxon>
        <taxon>Oceanospirillum</taxon>
    </lineage>
</organism>
<dbReference type="PROSITE" id="PS50059">
    <property type="entry name" value="FKBP_PPIASE"/>
    <property type="match status" value="1"/>
</dbReference>
<dbReference type="SUPFAM" id="SSF54534">
    <property type="entry name" value="FKBP-like"/>
    <property type="match status" value="1"/>
</dbReference>
<evidence type="ECO:0000256" key="10">
    <source>
        <dbReference type="RuleBase" id="RU003915"/>
    </source>
</evidence>
<evidence type="ECO:0000256" key="9">
    <source>
        <dbReference type="PROSITE-ProRule" id="PRU00277"/>
    </source>
</evidence>
<evidence type="ECO:0000313" key="13">
    <source>
        <dbReference type="Proteomes" id="UP000565262"/>
    </source>
</evidence>
<dbReference type="AlphaFoldDB" id="A0A839IKX8"/>
<evidence type="ECO:0000256" key="4">
    <source>
        <dbReference type="ARBA" id="ARBA00022490"/>
    </source>
</evidence>
<evidence type="ECO:0000256" key="2">
    <source>
        <dbReference type="ARBA" id="ARBA00004496"/>
    </source>
</evidence>
<dbReference type="PANTHER" id="PTHR47861">
    <property type="entry name" value="FKBP-TYPE PEPTIDYL-PROLYL CIS-TRANS ISOMERASE SLYD"/>
    <property type="match status" value="1"/>
</dbReference>
<evidence type="ECO:0000256" key="5">
    <source>
        <dbReference type="ARBA" id="ARBA00023110"/>
    </source>
</evidence>
<comment type="function">
    <text evidence="8">Also involved in hydrogenase metallocenter assembly, probably by participating in the nickel insertion step. This function in hydrogenase biosynthesis requires chaperone activity and the presence of the metal-binding domain, but not PPIase activity.</text>
</comment>
<evidence type="ECO:0000256" key="3">
    <source>
        <dbReference type="ARBA" id="ARBA00006577"/>
    </source>
</evidence>
<dbReference type="GO" id="GO:0042026">
    <property type="term" value="P:protein refolding"/>
    <property type="evidence" value="ECO:0007669"/>
    <property type="project" value="UniProtKB-ARBA"/>
</dbReference>
<keyword evidence="4" id="KW-0963">Cytoplasm</keyword>
<comment type="subcellular location">
    <subcellularLocation>
        <location evidence="2">Cytoplasm</location>
    </subcellularLocation>
</comment>
<dbReference type="InterPro" id="IPR001179">
    <property type="entry name" value="PPIase_FKBP_dom"/>
</dbReference>
<feature type="domain" description="PPIase FKBP-type" evidence="11">
    <location>
        <begin position="6"/>
        <end position="80"/>
    </location>
</feature>
<evidence type="ECO:0000256" key="6">
    <source>
        <dbReference type="ARBA" id="ARBA00023186"/>
    </source>
</evidence>
<evidence type="ECO:0000256" key="8">
    <source>
        <dbReference type="ARBA" id="ARBA00037071"/>
    </source>
</evidence>
<evidence type="ECO:0000259" key="11">
    <source>
        <dbReference type="PROSITE" id="PS50059"/>
    </source>
</evidence>
<dbReference type="EMBL" id="JACJFM010000002">
    <property type="protein sequence ID" value="MBB1485360.1"/>
    <property type="molecule type" value="Genomic_DNA"/>
</dbReference>
<dbReference type="EC" id="5.2.1.8" evidence="10"/>
<dbReference type="GO" id="GO:0003755">
    <property type="term" value="F:peptidyl-prolyl cis-trans isomerase activity"/>
    <property type="evidence" value="ECO:0007669"/>
    <property type="project" value="UniProtKB-UniRule"/>
</dbReference>
<proteinExistence type="inferred from homology"/>
<dbReference type="PANTHER" id="PTHR47861:SF3">
    <property type="entry name" value="FKBP-TYPE PEPTIDYL-PROLYL CIS-TRANS ISOMERASE SLYD"/>
    <property type="match status" value="1"/>
</dbReference>
<dbReference type="GO" id="GO:0005737">
    <property type="term" value="C:cytoplasm"/>
    <property type="evidence" value="ECO:0007669"/>
    <property type="project" value="UniProtKB-SubCell"/>
</dbReference>
<keyword evidence="7 9" id="KW-0413">Isomerase</keyword>
<comment type="caution">
    <text evidence="12">The sequence shown here is derived from an EMBL/GenBank/DDBJ whole genome shotgun (WGS) entry which is preliminary data.</text>
</comment>
<reference evidence="12 13" key="1">
    <citation type="submission" date="2020-08" db="EMBL/GenBank/DDBJ databases">
        <title>Oceanospirillum sp. nov. isolated from marine sediment.</title>
        <authorList>
            <person name="Ji X."/>
        </authorList>
    </citation>
    <scope>NUCLEOTIDE SEQUENCE [LARGE SCALE GENOMIC DNA]</scope>
    <source>
        <strain evidence="12 13">D5</strain>
    </source>
</reference>
<sequence length="161" mass="17067">MEIQDNAVVLIHYTLTNETGETIDSSAGSDPLAYMQGAGNIIPGLENALLGKSAGDKLNVTVAPEDGYGEHVSELVQQVPTEMFQGVDQVEVGMEFHAESNAGQPIAVTVTKVEEDMVTIDANHPLAGVTLNFDVEVVEVREATAEEKEHGHAHGAGGHQH</sequence>
<keyword evidence="5 9" id="KW-0697">Rotamase</keyword>
<dbReference type="Pfam" id="PF00254">
    <property type="entry name" value="FKBP_C"/>
    <property type="match status" value="1"/>
</dbReference>